<organism evidence="1 2">
    <name type="scientific">Parapedobacter indicus</name>
    <dbReference type="NCBI Taxonomy" id="1477437"/>
    <lineage>
        <taxon>Bacteria</taxon>
        <taxon>Pseudomonadati</taxon>
        <taxon>Bacteroidota</taxon>
        <taxon>Sphingobacteriia</taxon>
        <taxon>Sphingobacteriales</taxon>
        <taxon>Sphingobacteriaceae</taxon>
        <taxon>Parapedobacter</taxon>
    </lineage>
</organism>
<dbReference type="AlphaFoldDB" id="A0A1I3H668"/>
<name>A0A1I3H668_9SPHI</name>
<sequence length="58" mass="6605">MYKAKVKFFTKKTTKLVDYFSDNTQATGTQGVCLLFSVSGGWRHSPFFSITLRTVVQH</sequence>
<evidence type="ECO:0000313" key="2">
    <source>
        <dbReference type="Proteomes" id="UP000198670"/>
    </source>
</evidence>
<gene>
    <name evidence="1" type="ORF">SAMN05444682_103238</name>
</gene>
<protein>
    <submittedName>
        <fullName evidence="1">Uncharacterized protein</fullName>
    </submittedName>
</protein>
<dbReference type="EMBL" id="FOQO01000003">
    <property type="protein sequence ID" value="SFI31268.1"/>
    <property type="molecule type" value="Genomic_DNA"/>
</dbReference>
<accession>A0A1I3H668</accession>
<dbReference type="Proteomes" id="UP000198670">
    <property type="component" value="Unassembled WGS sequence"/>
</dbReference>
<proteinExistence type="predicted"/>
<reference evidence="1 2" key="1">
    <citation type="submission" date="2016-10" db="EMBL/GenBank/DDBJ databases">
        <authorList>
            <person name="de Groot N.N."/>
        </authorList>
    </citation>
    <scope>NUCLEOTIDE SEQUENCE [LARGE SCALE GENOMIC DNA]</scope>
    <source>
        <strain evidence="1 2">RK1</strain>
    </source>
</reference>
<dbReference type="STRING" id="1477437.SAMN05444682_103238"/>
<evidence type="ECO:0000313" key="1">
    <source>
        <dbReference type="EMBL" id="SFI31268.1"/>
    </source>
</evidence>
<keyword evidence="2" id="KW-1185">Reference proteome</keyword>